<proteinExistence type="predicted"/>
<accession>A0A163IQ33</accession>
<dbReference type="EMBL" id="LT549931">
    <property type="protein sequence ID" value="SAL94780.1"/>
    <property type="molecule type" value="Genomic_DNA"/>
</dbReference>
<organism evidence="1">
    <name type="scientific">Absidia glauca</name>
    <name type="common">Pin mould</name>
    <dbReference type="NCBI Taxonomy" id="4829"/>
    <lineage>
        <taxon>Eukaryota</taxon>
        <taxon>Fungi</taxon>
        <taxon>Fungi incertae sedis</taxon>
        <taxon>Mucoromycota</taxon>
        <taxon>Mucoromycotina</taxon>
        <taxon>Mucoromycetes</taxon>
        <taxon>Mucorales</taxon>
        <taxon>Cunninghamellaceae</taxon>
        <taxon>Absidia</taxon>
    </lineage>
</organism>
<dbReference type="Proteomes" id="UP000078561">
    <property type="component" value="Unassembled WGS sequence"/>
</dbReference>
<keyword evidence="2" id="KW-1185">Reference proteome</keyword>
<evidence type="ECO:0000313" key="1">
    <source>
        <dbReference type="EMBL" id="SAL94780.1"/>
    </source>
</evidence>
<name>A0A163IQ33_ABSGL</name>
<gene>
    <name evidence="1" type="primary">ABSGL_00066.1 scaffold 129</name>
</gene>
<dbReference type="InParanoid" id="A0A163IQ33"/>
<protein>
    <submittedName>
        <fullName evidence="1">Uncharacterized protein</fullName>
    </submittedName>
</protein>
<sequence>MGDMKHWSSCHHRHCHRYRRRHRRGGSRVEKKVDNVKDYSWKSVSEFEILAGRIIPFTISSLPLLRRHFYPAIRTMPPLDSAFIIAWRDVMEARSTTLTLNAHSTIRLQIDYSLLLAVVAGATFALDTYL</sequence>
<dbReference type="AlphaFoldDB" id="A0A163IQ33"/>
<reference evidence="1" key="1">
    <citation type="submission" date="2016-04" db="EMBL/GenBank/DDBJ databases">
        <authorList>
            <person name="Evans L.H."/>
            <person name="Alamgir A."/>
            <person name="Owens N."/>
            <person name="Weber N.D."/>
            <person name="Virtaneva K."/>
            <person name="Barbian K."/>
            <person name="Babar A."/>
            <person name="Rosenke K."/>
        </authorList>
    </citation>
    <scope>NUCLEOTIDE SEQUENCE [LARGE SCALE GENOMIC DNA]</scope>
    <source>
        <strain evidence="1">CBS 101.48</strain>
    </source>
</reference>
<evidence type="ECO:0000313" key="2">
    <source>
        <dbReference type="Proteomes" id="UP000078561"/>
    </source>
</evidence>